<gene>
    <name evidence="1" type="ORF">BTN50_0163</name>
</gene>
<protein>
    <submittedName>
        <fullName evidence="1">DNA polymerase III psi subunit</fullName>
        <ecNumber evidence="1">2.7.7.7</ecNumber>
    </submittedName>
</protein>
<dbReference type="InterPro" id="IPR036654">
    <property type="entry name" value="DNA_pol_III_psi_sf"/>
</dbReference>
<reference evidence="2" key="1">
    <citation type="submission" date="2017-04" db="EMBL/GenBank/DDBJ databases">
        <title>Genome evolution of the luminous symbionts of deep sea anglerfish.</title>
        <authorList>
            <person name="Hendry T.A."/>
        </authorList>
    </citation>
    <scope>NUCLEOTIDE SEQUENCE [LARGE SCALE GENOMIC DNA]</scope>
</reference>
<dbReference type="SUPFAM" id="SSF102220">
    <property type="entry name" value="DNA polymerase III psi subunit"/>
    <property type="match status" value="1"/>
</dbReference>
<keyword evidence="1" id="KW-0548">Nucleotidyltransferase</keyword>
<dbReference type="InterPro" id="IPR004615">
    <property type="entry name" value="DNA_pol_III_psi"/>
</dbReference>
<dbReference type="KEGG" id="elux:BTN50_0163"/>
<proteinExistence type="predicted"/>
<evidence type="ECO:0000313" key="2">
    <source>
        <dbReference type="Proteomes" id="UP000218160"/>
    </source>
</evidence>
<dbReference type="Gene3D" id="3.40.50.10220">
    <property type="entry name" value="DNA polymerase III, psi subunit"/>
    <property type="match status" value="1"/>
</dbReference>
<evidence type="ECO:0000313" key="1">
    <source>
        <dbReference type="EMBL" id="ATF08704.1"/>
    </source>
</evidence>
<keyword evidence="1" id="KW-0808">Transferase</keyword>
<name>A0A291B6R2_9GAMM</name>
<dbReference type="GO" id="GO:0006260">
    <property type="term" value="P:DNA replication"/>
    <property type="evidence" value="ECO:0007669"/>
    <property type="project" value="InterPro"/>
</dbReference>
<dbReference type="EMBL" id="CP020660">
    <property type="protein sequence ID" value="ATF08704.1"/>
    <property type="molecule type" value="Genomic_DNA"/>
</dbReference>
<sequence length="85" mass="9998">MNEHDAWLFGKILASMKLEAHHALRVPLISLCQIDEHELEWCWFAGIKQTHIEVMQTLTSPTLAELQNNEAEKRALWLQIKKYEK</sequence>
<accession>A0A291B6R2</accession>
<dbReference type="AlphaFoldDB" id="A0A291B6R2"/>
<dbReference type="GO" id="GO:0003887">
    <property type="term" value="F:DNA-directed DNA polymerase activity"/>
    <property type="evidence" value="ECO:0007669"/>
    <property type="project" value="UniProtKB-EC"/>
</dbReference>
<dbReference type="Proteomes" id="UP000218160">
    <property type="component" value="Chromosome 1"/>
</dbReference>
<keyword evidence="2" id="KW-1185">Reference proteome</keyword>
<organism evidence="1 2">
    <name type="scientific">Candidatus Enterovibrio altilux</name>
    <dbReference type="NCBI Taxonomy" id="1927128"/>
    <lineage>
        <taxon>Bacteria</taxon>
        <taxon>Pseudomonadati</taxon>
        <taxon>Pseudomonadota</taxon>
        <taxon>Gammaproteobacteria</taxon>
        <taxon>Vibrionales</taxon>
        <taxon>Vibrionaceae</taxon>
        <taxon>Enterovibrio</taxon>
    </lineage>
</organism>
<dbReference type="GO" id="GO:0008408">
    <property type="term" value="F:3'-5' exonuclease activity"/>
    <property type="evidence" value="ECO:0007669"/>
    <property type="project" value="InterPro"/>
</dbReference>
<dbReference type="Pfam" id="PF03603">
    <property type="entry name" value="DNA_III_psi"/>
    <property type="match status" value="1"/>
</dbReference>
<dbReference type="EC" id="2.7.7.7" evidence="1"/>